<protein>
    <submittedName>
        <fullName evidence="1">Uncharacterized protein</fullName>
    </submittedName>
</protein>
<evidence type="ECO:0000313" key="2">
    <source>
        <dbReference type="Proteomes" id="UP000281604"/>
    </source>
</evidence>
<comment type="caution">
    <text evidence="1">The sequence shown here is derived from an EMBL/GenBank/DDBJ whole genome shotgun (WGS) entry which is preliminary data.</text>
</comment>
<dbReference type="AlphaFoldDB" id="A0A3M4ALF8"/>
<dbReference type="Proteomes" id="UP000281604">
    <property type="component" value="Unassembled WGS sequence"/>
</dbReference>
<accession>A0A3M4ALF8</accession>
<gene>
    <name evidence="1" type="ORF">ALQ30_04536</name>
</gene>
<organism evidence="1 2">
    <name type="scientific">Pseudomonas syringae pv. persicae</name>
    <dbReference type="NCBI Taxonomy" id="237306"/>
    <lineage>
        <taxon>Bacteria</taxon>
        <taxon>Pseudomonadati</taxon>
        <taxon>Pseudomonadota</taxon>
        <taxon>Gammaproteobacteria</taxon>
        <taxon>Pseudomonadales</taxon>
        <taxon>Pseudomonadaceae</taxon>
        <taxon>Pseudomonas</taxon>
    </lineage>
</organism>
<reference evidence="1 2" key="1">
    <citation type="submission" date="2018-08" db="EMBL/GenBank/DDBJ databases">
        <title>Recombination of ecologically and evolutionarily significant loci maintains genetic cohesion in the Pseudomonas syringae species complex.</title>
        <authorList>
            <person name="Dillon M."/>
            <person name="Thakur S."/>
            <person name="Almeida R.N.D."/>
            <person name="Weir B.S."/>
            <person name="Guttman D.S."/>
        </authorList>
    </citation>
    <scope>NUCLEOTIDE SEQUENCE [LARGE SCALE GENOMIC DNA]</scope>
    <source>
        <strain evidence="1 2">ICMP 3706</strain>
    </source>
</reference>
<proteinExistence type="predicted"/>
<evidence type="ECO:0000313" key="1">
    <source>
        <dbReference type="EMBL" id="RMP07532.1"/>
    </source>
</evidence>
<sequence>MSTPFLIASLALPLACWPSPFSSCALPSARSLVLSVALPTACLTLPTASLAIPLALSLVLLIVNLLGLKTALESDVVLDKTVDLRLLRRVSTIFWPADAARLPFAMARFSPADGEFASKFVRECAPLLSGRADTLNKPIHRNVMKLDKKLAIARRNQDLGGAVLGVNNTHFAVLDRKRNIWWFDLPVPRLQVGQYEWLHLLLHTPETDQLLHLKVTTVFMRDHMEGLEVRNADKRKPTVSLELSADKDSFLKDMRPKGSNLGFAAFLQK</sequence>
<dbReference type="EMBL" id="RBQE01000240">
    <property type="protein sequence ID" value="RMP07532.1"/>
    <property type="molecule type" value="Genomic_DNA"/>
</dbReference>
<name>A0A3M4ALF8_9PSED</name>